<feature type="non-terminal residue" evidence="1">
    <location>
        <position position="30"/>
    </location>
</feature>
<organism evidence="1 2">
    <name type="scientific">Rotaria sordida</name>
    <dbReference type="NCBI Taxonomy" id="392033"/>
    <lineage>
        <taxon>Eukaryota</taxon>
        <taxon>Metazoa</taxon>
        <taxon>Spiralia</taxon>
        <taxon>Gnathifera</taxon>
        <taxon>Rotifera</taxon>
        <taxon>Eurotatoria</taxon>
        <taxon>Bdelloidea</taxon>
        <taxon>Philodinida</taxon>
        <taxon>Philodinidae</taxon>
        <taxon>Rotaria</taxon>
    </lineage>
</organism>
<gene>
    <name evidence="1" type="ORF">RFH988_LOCUS36631</name>
</gene>
<sequence>MICPKCGRFLLAREGILQAGRKYHRHCWTC</sequence>
<proteinExistence type="predicted"/>
<evidence type="ECO:0000313" key="2">
    <source>
        <dbReference type="Proteomes" id="UP000663882"/>
    </source>
</evidence>
<comment type="caution">
    <text evidence="1">The sequence shown here is derived from an EMBL/GenBank/DDBJ whole genome shotgun (WGS) entry which is preliminary data.</text>
</comment>
<dbReference type="AlphaFoldDB" id="A0A815PF22"/>
<dbReference type="SUPFAM" id="SSF57716">
    <property type="entry name" value="Glucocorticoid receptor-like (DNA-binding domain)"/>
    <property type="match status" value="1"/>
</dbReference>
<accession>A0A815PF22</accession>
<evidence type="ECO:0000313" key="1">
    <source>
        <dbReference type="EMBL" id="CAF1448054.1"/>
    </source>
</evidence>
<protein>
    <recommendedName>
        <fullName evidence="3">LIM zinc-binding domain-containing protein</fullName>
    </recommendedName>
</protein>
<reference evidence="1" key="1">
    <citation type="submission" date="2021-02" db="EMBL/GenBank/DDBJ databases">
        <authorList>
            <person name="Nowell W R."/>
        </authorList>
    </citation>
    <scope>NUCLEOTIDE SEQUENCE</scope>
</reference>
<name>A0A815PF22_9BILA</name>
<dbReference type="EMBL" id="CAJNOO010006474">
    <property type="protein sequence ID" value="CAF1448054.1"/>
    <property type="molecule type" value="Genomic_DNA"/>
</dbReference>
<dbReference type="OrthoDB" id="1112565at2759"/>
<evidence type="ECO:0008006" key="3">
    <source>
        <dbReference type="Google" id="ProtNLM"/>
    </source>
</evidence>
<dbReference type="Proteomes" id="UP000663882">
    <property type="component" value="Unassembled WGS sequence"/>
</dbReference>